<dbReference type="Pfam" id="PF06245">
    <property type="entry name" value="DUF1015"/>
    <property type="match status" value="1"/>
</dbReference>
<dbReference type="PANTHER" id="PTHR36454">
    <property type="entry name" value="LMO2823 PROTEIN"/>
    <property type="match status" value="1"/>
</dbReference>
<comment type="caution">
    <text evidence="1">The sequence shown here is derived from an EMBL/GenBank/DDBJ whole genome shotgun (WGS) entry which is preliminary data.</text>
</comment>
<gene>
    <name evidence="1" type="ORF">ENJ40_00970</name>
</gene>
<evidence type="ECO:0000313" key="1">
    <source>
        <dbReference type="EMBL" id="HFC97016.1"/>
    </source>
</evidence>
<sequence>MPEVRPFYGWRYHPGRVDLSRVVAPPYDVVTPEEAQEYLRRDPYNIFHLELGGGPERYRQAARSLQQWIKEGILIREDSPSIYLYRLHFSVAGKEYTRTGFIALVRLSPFTQGKILPHEKTFPRVTEDRLELLRATSAQFSQIFVLYRDPELFTLQSRPEEKILEIQTEGGQRHELYRLRDPEVQRALCSFWQERPFYIADGHHRYTTALRYAQEMESRLRPEGPRCFHYMMMYMCPFEDPGLLVLPTHRILRRVPEESRLREILTELGEMREVSFTASLPSEEGAFLLFFQRRAYKVRLHREILERWERESGLPENRLPASWCARIVLRLFGETEKDLKEKGLLTYTPWPEEVRHEADKGALAFLLPPTPAKVLEEVARSGKVMPHKSTYFYPKILTGLVIFRINPEASPPCP</sequence>
<proteinExistence type="predicted"/>
<accession>A0A7C3CJJ4</accession>
<dbReference type="PIRSF" id="PIRSF033563">
    <property type="entry name" value="UCP033563"/>
    <property type="match status" value="1"/>
</dbReference>
<reference evidence="1" key="1">
    <citation type="journal article" date="2020" name="mSystems">
        <title>Genome- and Community-Level Interaction Insights into Carbon Utilization and Element Cycling Functions of Hydrothermarchaeota in Hydrothermal Sediment.</title>
        <authorList>
            <person name="Zhou Z."/>
            <person name="Liu Y."/>
            <person name="Xu W."/>
            <person name="Pan J."/>
            <person name="Luo Z.H."/>
            <person name="Li M."/>
        </authorList>
    </citation>
    <scope>NUCLEOTIDE SEQUENCE [LARGE SCALE GENOMIC DNA]</scope>
    <source>
        <strain evidence="1">HyVt-483</strain>
    </source>
</reference>
<organism evidence="1">
    <name type="scientific">Thermosulfurimonas dismutans</name>
    <dbReference type="NCBI Taxonomy" id="999894"/>
    <lineage>
        <taxon>Bacteria</taxon>
        <taxon>Pseudomonadati</taxon>
        <taxon>Thermodesulfobacteriota</taxon>
        <taxon>Thermodesulfobacteria</taxon>
        <taxon>Thermodesulfobacteriales</taxon>
        <taxon>Thermodesulfobacteriaceae</taxon>
        <taxon>Thermosulfurimonas</taxon>
    </lineage>
</organism>
<name>A0A7C3CJJ4_9BACT</name>
<dbReference type="PANTHER" id="PTHR36454:SF1">
    <property type="entry name" value="DUF1015 DOMAIN-CONTAINING PROTEIN"/>
    <property type="match status" value="1"/>
</dbReference>
<dbReference type="AlphaFoldDB" id="A0A7C3CJJ4"/>
<protein>
    <submittedName>
        <fullName evidence="1">DUF1015 domain-containing protein</fullName>
    </submittedName>
</protein>
<dbReference type="EMBL" id="DRMH01000012">
    <property type="protein sequence ID" value="HFC97016.1"/>
    <property type="molecule type" value="Genomic_DNA"/>
</dbReference>
<dbReference type="Proteomes" id="UP000886043">
    <property type="component" value="Unassembled WGS sequence"/>
</dbReference>
<dbReference type="InterPro" id="IPR008323">
    <property type="entry name" value="UCP033563"/>
</dbReference>